<proteinExistence type="predicted"/>
<sequence length="171" mass="19334">MTSLVSSSGLADTKGRRLSPVSTVTPISSWSIKCHHRFAALQNERLVLLSHPHDPFEQPALRLIPNTRIPSPSHNTPCQNRAHTIIRDARCLLWVGEQRCELILAIAQVELDLVVVLGWTGQDQLGLVMMDRLQPVCDDRRAAFLAADIQYTVVRVWIEGDQLERRRVFLP</sequence>
<accession>A0ABR4H815</accession>
<protein>
    <submittedName>
        <fullName evidence="1">Uncharacterized protein</fullName>
    </submittedName>
</protein>
<dbReference type="Proteomes" id="UP001610334">
    <property type="component" value="Unassembled WGS sequence"/>
</dbReference>
<gene>
    <name evidence="1" type="ORF">BJX63DRAFT_274522</name>
</gene>
<comment type="caution">
    <text evidence="1">The sequence shown here is derived from an EMBL/GenBank/DDBJ whole genome shotgun (WGS) entry which is preliminary data.</text>
</comment>
<name>A0ABR4H815_9EURO</name>
<evidence type="ECO:0000313" key="1">
    <source>
        <dbReference type="EMBL" id="KAL2811597.1"/>
    </source>
</evidence>
<organism evidence="1 2">
    <name type="scientific">Aspergillus granulosus</name>
    <dbReference type="NCBI Taxonomy" id="176169"/>
    <lineage>
        <taxon>Eukaryota</taxon>
        <taxon>Fungi</taxon>
        <taxon>Dikarya</taxon>
        <taxon>Ascomycota</taxon>
        <taxon>Pezizomycotina</taxon>
        <taxon>Eurotiomycetes</taxon>
        <taxon>Eurotiomycetidae</taxon>
        <taxon>Eurotiales</taxon>
        <taxon>Aspergillaceae</taxon>
        <taxon>Aspergillus</taxon>
        <taxon>Aspergillus subgen. Nidulantes</taxon>
    </lineage>
</organism>
<evidence type="ECO:0000313" key="2">
    <source>
        <dbReference type="Proteomes" id="UP001610334"/>
    </source>
</evidence>
<reference evidence="1 2" key="1">
    <citation type="submission" date="2024-07" db="EMBL/GenBank/DDBJ databases">
        <title>Section-level genome sequencing and comparative genomics of Aspergillus sections Usti and Cavernicolus.</title>
        <authorList>
            <consortium name="Lawrence Berkeley National Laboratory"/>
            <person name="Nybo J.L."/>
            <person name="Vesth T.C."/>
            <person name="Theobald S."/>
            <person name="Frisvad J.C."/>
            <person name="Larsen T.O."/>
            <person name="Kjaerboelling I."/>
            <person name="Rothschild-Mancinelli K."/>
            <person name="Lyhne E.K."/>
            <person name="Kogle M.E."/>
            <person name="Barry K."/>
            <person name="Clum A."/>
            <person name="Na H."/>
            <person name="Ledsgaard L."/>
            <person name="Lin J."/>
            <person name="Lipzen A."/>
            <person name="Kuo A."/>
            <person name="Riley R."/>
            <person name="Mondo S."/>
            <person name="Labutti K."/>
            <person name="Haridas S."/>
            <person name="Pangalinan J."/>
            <person name="Salamov A.A."/>
            <person name="Simmons B.A."/>
            <person name="Magnuson J.K."/>
            <person name="Chen J."/>
            <person name="Drula E."/>
            <person name="Henrissat B."/>
            <person name="Wiebenga A."/>
            <person name="Lubbers R.J."/>
            <person name="Gomes A.C."/>
            <person name="Makela M.R."/>
            <person name="Stajich J."/>
            <person name="Grigoriev I.V."/>
            <person name="Mortensen U.H."/>
            <person name="De Vries R.P."/>
            <person name="Baker S.E."/>
            <person name="Andersen M.R."/>
        </authorList>
    </citation>
    <scope>NUCLEOTIDE SEQUENCE [LARGE SCALE GENOMIC DNA]</scope>
    <source>
        <strain evidence="1 2">CBS 588.65</strain>
    </source>
</reference>
<keyword evidence="2" id="KW-1185">Reference proteome</keyword>
<dbReference type="EMBL" id="JBFXLT010000056">
    <property type="protein sequence ID" value="KAL2811597.1"/>
    <property type="molecule type" value="Genomic_DNA"/>
</dbReference>